<dbReference type="EMBL" id="JEMB01002948">
    <property type="protein sequence ID" value="KYF77057.1"/>
    <property type="molecule type" value="Genomic_DNA"/>
</dbReference>
<name>A0A150R9Y5_SORCE</name>
<feature type="region of interest" description="Disordered" evidence="1">
    <location>
        <begin position="218"/>
        <end position="255"/>
    </location>
</feature>
<evidence type="ECO:0000313" key="3">
    <source>
        <dbReference type="Proteomes" id="UP000075635"/>
    </source>
</evidence>
<dbReference type="Proteomes" id="UP000075635">
    <property type="component" value="Unassembled WGS sequence"/>
</dbReference>
<evidence type="ECO:0000256" key="1">
    <source>
        <dbReference type="SAM" id="MobiDB-lite"/>
    </source>
</evidence>
<dbReference type="AlphaFoldDB" id="A0A150R9Y5"/>
<dbReference type="Gene3D" id="1.20.910.10">
    <property type="entry name" value="Heme oxygenase-like"/>
    <property type="match status" value="1"/>
</dbReference>
<reference evidence="2 3" key="1">
    <citation type="submission" date="2014-02" db="EMBL/GenBank/DDBJ databases">
        <title>The small core and large imbalanced accessory genome model reveals a collaborative survival strategy of Sorangium cellulosum strains in nature.</title>
        <authorList>
            <person name="Han K."/>
            <person name="Peng R."/>
            <person name="Blom J."/>
            <person name="Li Y.-Z."/>
        </authorList>
    </citation>
    <scope>NUCLEOTIDE SEQUENCE [LARGE SCALE GENOMIC DNA]</scope>
    <source>
        <strain evidence="2 3">So0011-07</strain>
    </source>
</reference>
<sequence length="255" mass="29116">MSHQARFSDHPFFTRLDADPPLDHIAPFPLCLTFFVMTFQEILRTCDERVTDPEFKRMVHCHRLEDAGHDRWFLGDLAALGVEVPTAAQLFGRPHHAARQASFALMAEAFNARHDASQLTLLLTLESAGHVFFERFARYLERIGEQRPLRYFSQTHLDVEKAHDVFEDCTDARIESMVLAPEVEAEALQLVDRCYRELQGMFDRFEALIEESARRRAPASSRRGSVREAGVHSVRAPALQPFARRASRDEGAGPR</sequence>
<comment type="caution">
    <text evidence="2">The sequence shown here is derived from an EMBL/GenBank/DDBJ whole genome shotgun (WGS) entry which is preliminary data.</text>
</comment>
<dbReference type="SUPFAM" id="SSF48613">
    <property type="entry name" value="Heme oxygenase-like"/>
    <property type="match status" value="1"/>
</dbReference>
<evidence type="ECO:0000313" key="2">
    <source>
        <dbReference type="EMBL" id="KYF77057.1"/>
    </source>
</evidence>
<protein>
    <submittedName>
        <fullName evidence="2">Uncharacterized protein</fullName>
    </submittedName>
</protein>
<proteinExistence type="predicted"/>
<gene>
    <name evidence="2" type="ORF">BE17_05300</name>
</gene>
<accession>A0A150R9Y5</accession>
<dbReference type="InterPro" id="IPR016084">
    <property type="entry name" value="Haem_Oase-like_multi-hlx"/>
</dbReference>
<feature type="compositionally biased region" description="Basic and acidic residues" evidence="1">
    <location>
        <begin position="246"/>
        <end position="255"/>
    </location>
</feature>
<organism evidence="2 3">
    <name type="scientific">Sorangium cellulosum</name>
    <name type="common">Polyangium cellulosum</name>
    <dbReference type="NCBI Taxonomy" id="56"/>
    <lineage>
        <taxon>Bacteria</taxon>
        <taxon>Pseudomonadati</taxon>
        <taxon>Myxococcota</taxon>
        <taxon>Polyangia</taxon>
        <taxon>Polyangiales</taxon>
        <taxon>Polyangiaceae</taxon>
        <taxon>Sorangium</taxon>
    </lineage>
</organism>